<evidence type="ECO:0000256" key="9">
    <source>
        <dbReference type="SAM" id="MobiDB-lite"/>
    </source>
</evidence>
<comment type="caution">
    <text evidence="11">The sequence shown here is derived from an EMBL/GenBank/DDBJ whole genome shotgun (WGS) entry which is preliminary data.</text>
</comment>
<dbReference type="GO" id="GO:0046872">
    <property type="term" value="F:metal ion binding"/>
    <property type="evidence" value="ECO:0007669"/>
    <property type="project" value="UniProtKB-KW"/>
</dbReference>
<name>A0A8J5ZSA2_9ROSI</name>
<dbReference type="InterPro" id="IPR012340">
    <property type="entry name" value="NA-bd_OB-fold"/>
</dbReference>
<dbReference type="EMBL" id="JAHUZN010000001">
    <property type="protein sequence ID" value="KAG8504250.1"/>
    <property type="molecule type" value="Genomic_DNA"/>
</dbReference>
<keyword evidence="2" id="KW-0349">Heme</keyword>
<dbReference type="Gene3D" id="2.40.50.140">
    <property type="entry name" value="Nucleic acid-binding proteins"/>
    <property type="match status" value="1"/>
</dbReference>
<gene>
    <name evidence="11" type="ORF">CXB51_002523</name>
</gene>
<evidence type="ECO:0000256" key="2">
    <source>
        <dbReference type="ARBA" id="ARBA00022617"/>
    </source>
</evidence>
<dbReference type="InterPro" id="IPR008914">
    <property type="entry name" value="PEBP"/>
</dbReference>
<proteinExistence type="inferred from homology"/>
<feature type="compositionally biased region" description="Basic and acidic residues" evidence="9">
    <location>
        <begin position="19"/>
        <end position="33"/>
    </location>
</feature>
<keyword evidence="4" id="KW-0479">Metal-binding</keyword>
<feature type="region of interest" description="Disordered" evidence="9">
    <location>
        <begin position="1"/>
        <end position="42"/>
    </location>
</feature>
<dbReference type="AlphaFoldDB" id="A0A8J5ZSA2"/>
<accession>A0A8J5ZSA2</accession>
<dbReference type="Gene3D" id="3.90.280.10">
    <property type="entry name" value="PEBP-like"/>
    <property type="match status" value="1"/>
</dbReference>
<keyword evidence="5" id="KW-0201">Cytochrome c-type biogenesis</keyword>
<dbReference type="InterPro" id="IPR004329">
    <property type="entry name" value="CcmE"/>
</dbReference>
<evidence type="ECO:0000256" key="1">
    <source>
        <dbReference type="ARBA" id="ARBA00004370"/>
    </source>
</evidence>
<sequence length="412" mass="45869">MASEQVQDQFRLVSPSINHEGKLPRKYTDEGQGAKKNLSPPLEWYNVPDGTQSMALVVEDIDAPDPSDPIKPWTCWVVANIPPTLKGLPEGFSGKEEEVGGDYACLKEGHNDYKVPGWRGPKLPYHGHRFQFRLFALDEQLKLGNKVTKEKLLEDIEGHVIGEAQARRPPSQIPSPPQLLNSLHPQISTVDLSPGAPSHLYYSPLLHVSNPPFPLHFHPADPDPTQKVDIGARARQLQTRRLWTYALTFSCVAGFVVLVLNNFQDQLVFYVTPTDALEKYTKNPSKTKFRLGGLVLEGSVVQPSSSKEMEFVITDLITDILVRYEGSLPDLFREGHSVVVEGFVKPFTDEIKRDVSTRGVSSKARSGDCYFSATEVLAKHDEKYMPQEVAAAIEKNKKMIEDGLEGAKESVA</sequence>
<dbReference type="Pfam" id="PF03100">
    <property type="entry name" value="CcmE"/>
    <property type="match status" value="1"/>
</dbReference>
<keyword evidence="3 10" id="KW-0812">Transmembrane</keyword>
<evidence type="ECO:0000256" key="4">
    <source>
        <dbReference type="ARBA" id="ARBA00022723"/>
    </source>
</evidence>
<dbReference type="HAMAP" id="MF_01959">
    <property type="entry name" value="CcmE"/>
    <property type="match status" value="1"/>
</dbReference>
<dbReference type="SUPFAM" id="SSF82093">
    <property type="entry name" value="Heme chaperone CcmE"/>
    <property type="match status" value="1"/>
</dbReference>
<dbReference type="OrthoDB" id="1886868at2759"/>
<evidence type="ECO:0000256" key="5">
    <source>
        <dbReference type="ARBA" id="ARBA00022748"/>
    </source>
</evidence>
<dbReference type="PANTHER" id="PTHR34128">
    <property type="entry name" value="CYTOCHROME C-TYPE BIOGENESIS PROTEIN CCME HOMOLOG, MITOCHONDRIAL"/>
    <property type="match status" value="1"/>
</dbReference>
<dbReference type="Proteomes" id="UP000701853">
    <property type="component" value="Chromosome 1"/>
</dbReference>
<evidence type="ECO:0000256" key="10">
    <source>
        <dbReference type="SAM" id="Phobius"/>
    </source>
</evidence>
<keyword evidence="7" id="KW-0408">Iron</keyword>
<dbReference type="GO" id="GO:0005886">
    <property type="term" value="C:plasma membrane"/>
    <property type="evidence" value="ECO:0007669"/>
    <property type="project" value="InterPro"/>
</dbReference>
<comment type="subcellular location">
    <subcellularLocation>
        <location evidence="1">Membrane</location>
    </subcellularLocation>
</comment>
<dbReference type="GO" id="GO:0020037">
    <property type="term" value="F:heme binding"/>
    <property type="evidence" value="ECO:0007669"/>
    <property type="project" value="InterPro"/>
</dbReference>
<dbReference type="InterPro" id="IPR036610">
    <property type="entry name" value="PEBP-like_sf"/>
</dbReference>
<dbReference type="GO" id="GO:0017003">
    <property type="term" value="P:protein-heme linkage"/>
    <property type="evidence" value="ECO:0007669"/>
    <property type="project" value="InterPro"/>
</dbReference>
<dbReference type="GO" id="GO:0017004">
    <property type="term" value="P:cytochrome complex assembly"/>
    <property type="evidence" value="ECO:0007669"/>
    <property type="project" value="UniProtKB-KW"/>
</dbReference>
<evidence type="ECO:0000256" key="6">
    <source>
        <dbReference type="ARBA" id="ARBA00022989"/>
    </source>
</evidence>
<protein>
    <submittedName>
        <fullName evidence="11">Uncharacterized protein</fullName>
    </submittedName>
</protein>
<keyword evidence="8 10" id="KW-0472">Membrane</keyword>
<keyword evidence="6 10" id="KW-1133">Transmembrane helix</keyword>
<evidence type="ECO:0000313" key="11">
    <source>
        <dbReference type="EMBL" id="KAG8504250.1"/>
    </source>
</evidence>
<dbReference type="NCBIfam" id="TIGR00481">
    <property type="entry name" value="YbhB/YbcL family Raf kinase inhibitor-like protein"/>
    <property type="match status" value="1"/>
</dbReference>
<dbReference type="CDD" id="cd00865">
    <property type="entry name" value="PEBP_bact_arch"/>
    <property type="match status" value="1"/>
</dbReference>
<keyword evidence="12" id="KW-1185">Reference proteome</keyword>
<evidence type="ECO:0000313" key="12">
    <source>
        <dbReference type="Proteomes" id="UP000701853"/>
    </source>
</evidence>
<feature type="transmembrane region" description="Helical" evidence="10">
    <location>
        <begin position="242"/>
        <end position="260"/>
    </location>
</feature>
<dbReference type="PANTHER" id="PTHR34128:SF2">
    <property type="entry name" value="CYTOCHROME C-TYPE BIOGENESIS PROTEIN CCME HOMOLOG, MITOCHONDRIAL"/>
    <property type="match status" value="1"/>
</dbReference>
<organism evidence="11 12">
    <name type="scientific">Gossypium anomalum</name>
    <dbReference type="NCBI Taxonomy" id="47600"/>
    <lineage>
        <taxon>Eukaryota</taxon>
        <taxon>Viridiplantae</taxon>
        <taxon>Streptophyta</taxon>
        <taxon>Embryophyta</taxon>
        <taxon>Tracheophyta</taxon>
        <taxon>Spermatophyta</taxon>
        <taxon>Magnoliopsida</taxon>
        <taxon>eudicotyledons</taxon>
        <taxon>Gunneridae</taxon>
        <taxon>Pentapetalae</taxon>
        <taxon>rosids</taxon>
        <taxon>malvids</taxon>
        <taxon>Malvales</taxon>
        <taxon>Malvaceae</taxon>
        <taxon>Malvoideae</taxon>
        <taxon>Gossypium</taxon>
    </lineage>
</organism>
<dbReference type="SUPFAM" id="SSF49777">
    <property type="entry name" value="PEBP-like"/>
    <property type="match status" value="1"/>
</dbReference>
<dbReference type="InterPro" id="IPR005247">
    <property type="entry name" value="YbhB_YbcL/LppC-like"/>
</dbReference>
<evidence type="ECO:0000256" key="3">
    <source>
        <dbReference type="ARBA" id="ARBA00022692"/>
    </source>
</evidence>
<evidence type="ECO:0000256" key="7">
    <source>
        <dbReference type="ARBA" id="ARBA00023004"/>
    </source>
</evidence>
<dbReference type="Pfam" id="PF01161">
    <property type="entry name" value="PBP"/>
    <property type="match status" value="1"/>
</dbReference>
<reference evidence="11 12" key="1">
    <citation type="journal article" date="2021" name="bioRxiv">
        <title>The Gossypium anomalum genome as a resource for cotton improvement and evolutionary analysis of hybrid incompatibility.</title>
        <authorList>
            <person name="Grover C.E."/>
            <person name="Yuan D."/>
            <person name="Arick M.A."/>
            <person name="Miller E.R."/>
            <person name="Hu G."/>
            <person name="Peterson D.G."/>
            <person name="Wendel J.F."/>
            <person name="Udall J.A."/>
        </authorList>
    </citation>
    <scope>NUCLEOTIDE SEQUENCE [LARGE SCALE GENOMIC DNA]</scope>
    <source>
        <strain evidence="11">JFW-Udall</strain>
        <tissue evidence="11">Leaf</tissue>
    </source>
</reference>
<evidence type="ECO:0000256" key="8">
    <source>
        <dbReference type="ARBA" id="ARBA00023136"/>
    </source>
</evidence>
<dbReference type="InterPro" id="IPR036127">
    <property type="entry name" value="CcmE-like_sf"/>
</dbReference>